<sequence length="349" mass="38084">MDPQPLNGGAFGDAEPVWYPMELNARGAEKRRRPGRIFNSDEVANRLARIDNPITDVLFFVHGFGKDAEGALDFHKQWIEALFAQRAREERAPRRPWRPLLIGLCWPSDPSAPPTVTEFFTGKGPQYHLFGRFEERASLYGAAFGKRLLLRLHEEESMRNTEAASLGLPLPPPVQYHAMGHSLGCHFLSAAVQAASVGRFCSTPLLSTLVLVQGAMPSTDFTPAGRYDKVRDWVSGAILVTHTDTDGALKRYESHHSGKVRALGSEGARMDLCARVHPPLRMGNEHADYAGALQAGKVANVDASAYIRTTGTAKVNLVGGHSNFRGPEVQHLIWAAVGVAEPPQPAAIA</sequence>
<accession>A0ACC3C779</accession>
<gene>
    <name evidence="1" type="ORF">I4F81_008481</name>
</gene>
<keyword evidence="2" id="KW-1185">Reference proteome</keyword>
<protein>
    <submittedName>
        <fullName evidence="1">Uncharacterized protein</fullName>
    </submittedName>
</protein>
<dbReference type="Proteomes" id="UP000798662">
    <property type="component" value="Chromosome 2"/>
</dbReference>
<evidence type="ECO:0000313" key="1">
    <source>
        <dbReference type="EMBL" id="KAK1865960.1"/>
    </source>
</evidence>
<evidence type="ECO:0000313" key="2">
    <source>
        <dbReference type="Proteomes" id="UP000798662"/>
    </source>
</evidence>
<organism evidence="1 2">
    <name type="scientific">Pyropia yezoensis</name>
    <name type="common">Susabi-nori</name>
    <name type="synonym">Porphyra yezoensis</name>
    <dbReference type="NCBI Taxonomy" id="2788"/>
    <lineage>
        <taxon>Eukaryota</taxon>
        <taxon>Rhodophyta</taxon>
        <taxon>Bangiophyceae</taxon>
        <taxon>Bangiales</taxon>
        <taxon>Bangiaceae</taxon>
        <taxon>Pyropia</taxon>
    </lineage>
</organism>
<comment type="caution">
    <text evidence="1">The sequence shown here is derived from an EMBL/GenBank/DDBJ whole genome shotgun (WGS) entry which is preliminary data.</text>
</comment>
<reference evidence="1" key="1">
    <citation type="submission" date="2019-11" db="EMBL/GenBank/DDBJ databases">
        <title>Nori genome reveals adaptations in red seaweeds to the harsh intertidal environment.</title>
        <authorList>
            <person name="Wang D."/>
            <person name="Mao Y."/>
        </authorList>
    </citation>
    <scope>NUCLEOTIDE SEQUENCE</scope>
    <source>
        <tissue evidence="1">Gametophyte</tissue>
    </source>
</reference>
<dbReference type="EMBL" id="CM020619">
    <property type="protein sequence ID" value="KAK1865960.1"/>
    <property type="molecule type" value="Genomic_DNA"/>
</dbReference>
<name>A0ACC3C779_PYRYE</name>
<proteinExistence type="predicted"/>